<keyword evidence="3" id="KW-1185">Reference proteome</keyword>
<organism evidence="2 3">
    <name type="scientific">Zalerion maritima</name>
    <dbReference type="NCBI Taxonomy" id="339359"/>
    <lineage>
        <taxon>Eukaryota</taxon>
        <taxon>Fungi</taxon>
        <taxon>Dikarya</taxon>
        <taxon>Ascomycota</taxon>
        <taxon>Pezizomycotina</taxon>
        <taxon>Sordariomycetes</taxon>
        <taxon>Lulworthiomycetidae</taxon>
        <taxon>Lulworthiales</taxon>
        <taxon>Lulworthiaceae</taxon>
        <taxon>Zalerion</taxon>
    </lineage>
</organism>
<feature type="region of interest" description="Disordered" evidence="1">
    <location>
        <begin position="183"/>
        <end position="219"/>
    </location>
</feature>
<dbReference type="InterPro" id="IPR024420">
    <property type="entry name" value="TRAPP_III_complex_Trs85"/>
</dbReference>
<reference evidence="2" key="1">
    <citation type="submission" date="2022-07" db="EMBL/GenBank/DDBJ databases">
        <title>Draft genome sequence of Zalerion maritima ATCC 34329, a (micro)plastics degrading marine fungus.</title>
        <authorList>
            <person name="Paco A."/>
            <person name="Goncalves M.F.M."/>
            <person name="Rocha-Santos T.A.P."/>
            <person name="Alves A."/>
        </authorList>
    </citation>
    <scope>NUCLEOTIDE SEQUENCE</scope>
    <source>
        <strain evidence="2">ATCC 34329</strain>
    </source>
</reference>
<evidence type="ECO:0000313" key="3">
    <source>
        <dbReference type="Proteomes" id="UP001201980"/>
    </source>
</evidence>
<dbReference type="EMBL" id="JAKWBI020000608">
    <property type="protein sequence ID" value="KAJ2893415.1"/>
    <property type="molecule type" value="Genomic_DNA"/>
</dbReference>
<feature type="compositionally biased region" description="Polar residues" evidence="1">
    <location>
        <begin position="197"/>
        <end position="210"/>
    </location>
</feature>
<accession>A0AAD5WNI2</accession>
<evidence type="ECO:0000313" key="2">
    <source>
        <dbReference type="EMBL" id="KAJ2893415.1"/>
    </source>
</evidence>
<dbReference type="Pfam" id="PF12739">
    <property type="entry name" value="TRAPPC-Trs85"/>
    <property type="match status" value="1"/>
</dbReference>
<dbReference type="PANTHER" id="PTHR12975">
    <property type="entry name" value="TRANSPORT PROTEIN TRAPP"/>
    <property type="match status" value="1"/>
</dbReference>
<feature type="compositionally biased region" description="Polar residues" evidence="1">
    <location>
        <begin position="798"/>
        <end position="807"/>
    </location>
</feature>
<proteinExistence type="predicted"/>
<feature type="compositionally biased region" description="Polar residues" evidence="1">
    <location>
        <begin position="63"/>
        <end position="75"/>
    </location>
</feature>
<feature type="compositionally biased region" description="Basic and acidic residues" evidence="1">
    <location>
        <begin position="715"/>
        <end position="740"/>
    </location>
</feature>
<protein>
    <submittedName>
        <fullName evidence="2">Trapp complex protein trs85</fullName>
    </submittedName>
</protein>
<feature type="region of interest" description="Disordered" evidence="1">
    <location>
        <begin position="1"/>
        <end position="23"/>
    </location>
</feature>
<comment type="caution">
    <text evidence="2">The sequence shown here is derived from an EMBL/GenBank/DDBJ whole genome shotgun (WGS) entry which is preliminary data.</text>
</comment>
<dbReference type="GO" id="GO:1990072">
    <property type="term" value="C:TRAPPIII protein complex"/>
    <property type="evidence" value="ECO:0007669"/>
    <property type="project" value="TreeGrafter"/>
</dbReference>
<name>A0AAD5WNI2_9PEZI</name>
<sequence length="820" mass="89641">MEKRSPSSSSPKHNPLNQLRNFIPISPEIAAPARAATSGDGSISQSVASLPFARPNPSAASLFASTLTPPGSRSMSPIGRGSPSRVIASSIFRNPIDSPSSTQPPPDSPAHILTGAFIPHIAVYASNDTDRLAADKGFPSGLWELLRPFGERIHGKVTIRDSNGISRSLDDFAVRFFRLGHHIEPPDPTPGVPTKPSSTLNGNVGQSAPGSSPARKAPWSKTVVHDAEAVIERHLTYAEQAAAGLGHLNSLVPQGPEQGTTSPYYSLYLRRLLSGIAASPHETFSHPVACIIVISSRNPDPIVTLRSLYAESSKGEAQLPPWIEQEYLRYYVLVHDEERDNIARSMSLYDQMKRHFGLHCHLLRLRGSQGAETDDDSIPLPRSDWMTASEELALLKRTDGGEDFEDPVRYIFESDATAIRTFTREMVTQSIIPTMERSVSVWNDQVASRRRGLGGRILNLSRRWGGFGGGASRSSMIGSSSSTSNYDQAGGFYKPEAAEATMRRLADYAFMLRDWKLAYSTYDLLRSDYSTDKAWKFHAAANEMAAISILMNPQSITSKTRTETVDQLLEAAFYSYQTRCMATYGAIRTVLLGMELLRLRGGSSIDDAVRWGVRLLEGKLMGPTGEVLLKERLSVCYGGKQGLTSQFIAGRRRKSALWSILAAESWLDQEKFLQAQRCLNDARKTYSLLPNESGISKFVAASDFLAGLQQRTKEGLARPKGDSFYERNDGVETDGSRDCVDDQEEDDGGSETESEEVEALQGQELELPHRSRRISLMGHSGAPAASLETAPLRGRKGGTQSDANNGTREPPASSIGNNFG</sequence>
<feature type="region of interest" description="Disordered" evidence="1">
    <location>
        <begin position="61"/>
        <end position="84"/>
    </location>
</feature>
<gene>
    <name evidence="2" type="ORF">MKZ38_008695</name>
</gene>
<evidence type="ECO:0000256" key="1">
    <source>
        <dbReference type="SAM" id="MobiDB-lite"/>
    </source>
</evidence>
<feature type="region of interest" description="Disordered" evidence="1">
    <location>
        <begin position="715"/>
        <end position="820"/>
    </location>
</feature>
<dbReference type="Proteomes" id="UP001201980">
    <property type="component" value="Unassembled WGS sequence"/>
</dbReference>
<dbReference type="AlphaFoldDB" id="A0AAD5WNI2"/>
<dbReference type="PANTHER" id="PTHR12975:SF6">
    <property type="entry name" value="TRAFFICKING PROTEIN PARTICLE COMPLEX SUBUNIT 8"/>
    <property type="match status" value="1"/>
</dbReference>
<feature type="compositionally biased region" description="Acidic residues" evidence="1">
    <location>
        <begin position="741"/>
        <end position="758"/>
    </location>
</feature>
<feature type="compositionally biased region" description="Polar residues" evidence="1">
    <location>
        <begin position="1"/>
        <end position="20"/>
    </location>
</feature>